<name>A0A2T5UCI5_9SPHN</name>
<evidence type="ECO:0000313" key="2">
    <source>
        <dbReference type="EMBL" id="PTW49208.1"/>
    </source>
</evidence>
<sequence>MPVRRPEAPAPTPSPDAAPLVLNAGELTPLKGGKPFTEKFDDTSLTFLPTKDFRKLIAYRNEAIDPKSDGTCTKVYTMHEKVGKIDYAWDFVIKSFRTWNDKEGQQEYMIDETLLPHAFQGSLHDIVREGRTVTVEKQRCGMGQVESFVSIKP</sequence>
<dbReference type="AlphaFoldDB" id="A0A2T5UCI5"/>
<feature type="region of interest" description="Disordered" evidence="1">
    <location>
        <begin position="1"/>
        <end position="20"/>
    </location>
</feature>
<dbReference type="EMBL" id="QAYE01000001">
    <property type="protein sequence ID" value="PTW49208.1"/>
    <property type="molecule type" value="Genomic_DNA"/>
</dbReference>
<evidence type="ECO:0000313" key="3">
    <source>
        <dbReference type="Proteomes" id="UP000244013"/>
    </source>
</evidence>
<organism evidence="2 3">
    <name type="scientific">Sphingomonas faeni</name>
    <dbReference type="NCBI Taxonomy" id="185950"/>
    <lineage>
        <taxon>Bacteria</taxon>
        <taxon>Pseudomonadati</taxon>
        <taxon>Pseudomonadota</taxon>
        <taxon>Alphaproteobacteria</taxon>
        <taxon>Sphingomonadales</taxon>
        <taxon>Sphingomonadaceae</taxon>
        <taxon>Sphingomonas</taxon>
    </lineage>
</organism>
<accession>A0A2T5UCI5</accession>
<protein>
    <submittedName>
        <fullName evidence="2">Uncharacterized protein</fullName>
    </submittedName>
</protein>
<comment type="caution">
    <text evidence="2">The sequence shown here is derived from an EMBL/GenBank/DDBJ whole genome shotgun (WGS) entry which is preliminary data.</text>
</comment>
<gene>
    <name evidence="2" type="ORF">C8J25_101714</name>
</gene>
<dbReference type="Proteomes" id="UP000244013">
    <property type="component" value="Unassembled WGS sequence"/>
</dbReference>
<proteinExistence type="predicted"/>
<evidence type="ECO:0000256" key="1">
    <source>
        <dbReference type="SAM" id="MobiDB-lite"/>
    </source>
</evidence>
<reference evidence="2 3" key="1">
    <citation type="submission" date="2018-04" db="EMBL/GenBank/DDBJ databases">
        <title>Genomic Encyclopedia of Type Strains, Phase III (KMG-III): the genomes of soil and plant-associated and newly described type strains.</title>
        <authorList>
            <person name="Whitman W."/>
        </authorList>
    </citation>
    <scope>NUCLEOTIDE SEQUENCE [LARGE SCALE GENOMIC DNA]</scope>
    <source>
        <strain evidence="2 3">MA-olki</strain>
    </source>
</reference>